<keyword evidence="4 6" id="KW-1133">Transmembrane helix</keyword>
<dbReference type="Pfam" id="PF02687">
    <property type="entry name" value="FtsX"/>
    <property type="match status" value="1"/>
</dbReference>
<keyword evidence="5 6" id="KW-0472">Membrane</keyword>
<dbReference type="InterPro" id="IPR051125">
    <property type="entry name" value="ABC-4/HrtB_transporter"/>
</dbReference>
<gene>
    <name evidence="9" type="primary">macB_6</name>
    <name evidence="9" type="ORF">Pla52n_55700</name>
</gene>
<dbReference type="PANTHER" id="PTHR43738">
    <property type="entry name" value="ABC TRANSPORTER, MEMBRANE PROTEIN"/>
    <property type="match status" value="1"/>
</dbReference>
<evidence type="ECO:0000256" key="5">
    <source>
        <dbReference type="ARBA" id="ARBA00023136"/>
    </source>
</evidence>
<feature type="transmembrane region" description="Helical" evidence="6">
    <location>
        <begin position="46"/>
        <end position="67"/>
    </location>
</feature>
<dbReference type="InterPro" id="IPR025857">
    <property type="entry name" value="MacB_PCD"/>
</dbReference>
<feature type="transmembrane region" description="Helical" evidence="6">
    <location>
        <begin position="332"/>
        <end position="358"/>
    </location>
</feature>
<dbReference type="InterPro" id="IPR003838">
    <property type="entry name" value="ABC3_permease_C"/>
</dbReference>
<feature type="transmembrane region" description="Helical" evidence="6">
    <location>
        <begin position="285"/>
        <end position="311"/>
    </location>
</feature>
<comment type="caution">
    <text evidence="9">The sequence shown here is derived from an EMBL/GenBank/DDBJ whole genome shotgun (WGS) entry which is preliminary data.</text>
</comment>
<dbReference type="Proteomes" id="UP000320176">
    <property type="component" value="Unassembled WGS sequence"/>
</dbReference>
<dbReference type="PANTHER" id="PTHR43738:SF3">
    <property type="entry name" value="ABC TRANSPORTER PERMEASE"/>
    <property type="match status" value="1"/>
</dbReference>
<keyword evidence="3 6" id="KW-0812">Transmembrane</keyword>
<evidence type="ECO:0000256" key="2">
    <source>
        <dbReference type="ARBA" id="ARBA00022475"/>
    </source>
</evidence>
<protein>
    <submittedName>
        <fullName evidence="9">Macrolide export ATP-binding/permease protein MacB</fullName>
        <ecNumber evidence="9">3.6.3.-</ecNumber>
    </submittedName>
</protein>
<comment type="subcellular location">
    <subcellularLocation>
        <location evidence="1">Cell membrane</location>
        <topology evidence="1">Multi-pass membrane protein</topology>
    </subcellularLocation>
</comment>
<dbReference type="AlphaFoldDB" id="A0A5C6A1M2"/>
<reference evidence="9 10" key="1">
    <citation type="submission" date="2019-02" db="EMBL/GenBank/DDBJ databases">
        <title>Deep-cultivation of Planctomycetes and their phenomic and genomic characterization uncovers novel biology.</title>
        <authorList>
            <person name="Wiegand S."/>
            <person name="Jogler M."/>
            <person name="Boedeker C."/>
            <person name="Pinto D."/>
            <person name="Vollmers J."/>
            <person name="Rivas-Marin E."/>
            <person name="Kohn T."/>
            <person name="Peeters S.H."/>
            <person name="Heuer A."/>
            <person name="Rast P."/>
            <person name="Oberbeckmann S."/>
            <person name="Bunk B."/>
            <person name="Jeske O."/>
            <person name="Meyerdierks A."/>
            <person name="Storesund J.E."/>
            <person name="Kallscheuer N."/>
            <person name="Luecker S."/>
            <person name="Lage O.M."/>
            <person name="Pohl T."/>
            <person name="Merkel B.J."/>
            <person name="Hornburger P."/>
            <person name="Mueller R.-W."/>
            <person name="Bruemmer F."/>
            <person name="Labrenz M."/>
            <person name="Spormann A.M."/>
            <person name="Op Den Camp H."/>
            <person name="Overmann J."/>
            <person name="Amann R."/>
            <person name="Jetten M.S.M."/>
            <person name="Mascher T."/>
            <person name="Medema M.H."/>
            <person name="Devos D.P."/>
            <person name="Kaster A.-K."/>
            <person name="Ovreas L."/>
            <person name="Rohde M."/>
            <person name="Galperin M.Y."/>
            <person name="Jogler C."/>
        </authorList>
    </citation>
    <scope>NUCLEOTIDE SEQUENCE [LARGE SCALE GENOMIC DNA]</scope>
    <source>
        <strain evidence="9 10">Pla52n</strain>
    </source>
</reference>
<sequence length="413" mass="44857">MQGTDGGAMLTVLLPVFLNQCKLDLASRMRFSSLVLKNLTRRPLRTSLTLLAFSAAIAAVVALIGIARGFTKSFSGVYESHSVDIVVSRQGSADRLSSSVDEAFEEKIRAIPGVDNAAGVLLETLSFEEQGVYGIPTMGIRTDSWLRDDYRWRERAENAESENPESASSVADQAQVSLGVNLADRLGVGIGGSVSLFEEPYLVAGIFESSSAWENGSMIMPLEQLQLLTDRNGQVTYINVVLRSDATVESAKQISEEIQQLDRRLLALTTDEFVQTDTRMQIAGAMAWMTSMIAVVIGAIGTLNTMMTSVMERTREIGILRAVGWPSRRVTWMILLESLVLAIVSVVLGSLLAILLTWILSLSPSVRGILTPVIDLPVLLQGAVLGLTIGLLGAILPARRASRMMPTEAFRPW</sequence>
<organism evidence="9 10">
    <name type="scientific">Stieleria varia</name>
    <dbReference type="NCBI Taxonomy" id="2528005"/>
    <lineage>
        <taxon>Bacteria</taxon>
        <taxon>Pseudomonadati</taxon>
        <taxon>Planctomycetota</taxon>
        <taxon>Planctomycetia</taxon>
        <taxon>Pirellulales</taxon>
        <taxon>Pirellulaceae</taxon>
        <taxon>Stieleria</taxon>
    </lineage>
</organism>
<dbReference type="GO" id="GO:0005524">
    <property type="term" value="F:ATP binding"/>
    <property type="evidence" value="ECO:0007669"/>
    <property type="project" value="UniProtKB-KW"/>
</dbReference>
<evidence type="ECO:0000259" key="8">
    <source>
        <dbReference type="Pfam" id="PF12704"/>
    </source>
</evidence>
<keyword evidence="10" id="KW-1185">Reference proteome</keyword>
<keyword evidence="9" id="KW-0067">ATP-binding</keyword>
<evidence type="ECO:0000256" key="4">
    <source>
        <dbReference type="ARBA" id="ARBA00022989"/>
    </source>
</evidence>
<name>A0A5C6A1M2_9BACT</name>
<evidence type="ECO:0000256" key="1">
    <source>
        <dbReference type="ARBA" id="ARBA00004651"/>
    </source>
</evidence>
<feature type="transmembrane region" description="Helical" evidence="6">
    <location>
        <begin position="378"/>
        <end position="396"/>
    </location>
</feature>
<evidence type="ECO:0000313" key="9">
    <source>
        <dbReference type="EMBL" id="TWT93742.1"/>
    </source>
</evidence>
<dbReference type="Pfam" id="PF12704">
    <property type="entry name" value="MacB_PCD"/>
    <property type="match status" value="1"/>
</dbReference>
<proteinExistence type="predicted"/>
<feature type="domain" description="MacB-like periplasmic core" evidence="8">
    <location>
        <begin position="46"/>
        <end position="253"/>
    </location>
</feature>
<keyword evidence="9" id="KW-0378">Hydrolase</keyword>
<accession>A0A5C6A1M2</accession>
<evidence type="ECO:0000259" key="7">
    <source>
        <dbReference type="Pfam" id="PF02687"/>
    </source>
</evidence>
<keyword evidence="2" id="KW-1003">Cell membrane</keyword>
<evidence type="ECO:0000313" key="10">
    <source>
        <dbReference type="Proteomes" id="UP000320176"/>
    </source>
</evidence>
<dbReference type="EMBL" id="SJPN01000008">
    <property type="protein sequence ID" value="TWT93742.1"/>
    <property type="molecule type" value="Genomic_DNA"/>
</dbReference>
<dbReference type="EC" id="3.6.3.-" evidence="9"/>
<feature type="domain" description="ABC3 transporter permease C-terminal" evidence="7">
    <location>
        <begin position="290"/>
        <end position="404"/>
    </location>
</feature>
<evidence type="ECO:0000256" key="3">
    <source>
        <dbReference type="ARBA" id="ARBA00022692"/>
    </source>
</evidence>
<dbReference type="GO" id="GO:0016787">
    <property type="term" value="F:hydrolase activity"/>
    <property type="evidence" value="ECO:0007669"/>
    <property type="project" value="UniProtKB-KW"/>
</dbReference>
<dbReference type="GO" id="GO:0005886">
    <property type="term" value="C:plasma membrane"/>
    <property type="evidence" value="ECO:0007669"/>
    <property type="project" value="UniProtKB-SubCell"/>
</dbReference>
<keyword evidence="9" id="KW-0547">Nucleotide-binding</keyword>
<evidence type="ECO:0000256" key="6">
    <source>
        <dbReference type="SAM" id="Phobius"/>
    </source>
</evidence>